<proteinExistence type="predicted"/>
<organism evidence="1 2">
    <name type="scientific">Gloeobacter kilaueensis (strain ATCC BAA-2537 / CCAP 1431/1 / ULC 316 / JS1)</name>
    <dbReference type="NCBI Taxonomy" id="1183438"/>
    <lineage>
        <taxon>Bacteria</taxon>
        <taxon>Bacillati</taxon>
        <taxon>Cyanobacteriota</taxon>
        <taxon>Cyanophyceae</taxon>
        <taxon>Gloeobacterales</taxon>
        <taxon>Gloeobacteraceae</taxon>
        <taxon>Gloeobacter</taxon>
    </lineage>
</organism>
<dbReference type="HOGENOM" id="CLU_3216837_0_0_3"/>
<dbReference type="AlphaFoldDB" id="U5QI59"/>
<name>U5QI59_GLOK1</name>
<accession>U5QI59</accession>
<dbReference type="Proteomes" id="UP000017396">
    <property type="component" value="Chromosome"/>
</dbReference>
<dbReference type="KEGG" id="glj:GKIL_1069"/>
<evidence type="ECO:0000313" key="2">
    <source>
        <dbReference type="Proteomes" id="UP000017396"/>
    </source>
</evidence>
<gene>
    <name evidence="1" type="ORF">GKIL_1069</name>
</gene>
<keyword evidence="2" id="KW-1185">Reference proteome</keyword>
<reference evidence="1 2" key="1">
    <citation type="journal article" date="2013" name="PLoS ONE">
        <title>Cultivation and Complete Genome Sequencing of Gloeobacter kilaueensis sp. nov., from a Lava Cave in Kilauea Caldera, Hawai'i.</title>
        <authorList>
            <person name="Saw J.H."/>
            <person name="Schatz M."/>
            <person name="Brown M.V."/>
            <person name="Kunkel D.D."/>
            <person name="Foster J.S."/>
            <person name="Shick H."/>
            <person name="Christensen S."/>
            <person name="Hou S."/>
            <person name="Wan X."/>
            <person name="Donachie S.P."/>
        </authorList>
    </citation>
    <scope>NUCLEOTIDE SEQUENCE [LARGE SCALE GENOMIC DNA]</scope>
    <source>
        <strain evidence="2">JS</strain>
    </source>
</reference>
<dbReference type="STRING" id="1183438.GKIL_1069"/>
<sequence>MSLTDEELQRFRELMRLGTERARSAWTTGRERNILAANHKINSA</sequence>
<protein>
    <submittedName>
        <fullName evidence="1">Uncharacterized protein</fullName>
    </submittedName>
</protein>
<evidence type="ECO:0000313" key="1">
    <source>
        <dbReference type="EMBL" id="AGY57315.1"/>
    </source>
</evidence>
<dbReference type="EMBL" id="CP003587">
    <property type="protein sequence ID" value="AGY57315.1"/>
    <property type="molecule type" value="Genomic_DNA"/>
</dbReference>